<evidence type="ECO:0000313" key="7">
    <source>
        <dbReference type="Ensembl" id="ENSLBEP00000028841.1"/>
    </source>
</evidence>
<dbReference type="PANTHER" id="PTHR31526:SF2">
    <property type="entry name" value="SOSS COMPLEX SUBUNIT C"/>
    <property type="match status" value="1"/>
</dbReference>
<evidence type="ECO:0000256" key="5">
    <source>
        <dbReference type="ARBA" id="ARBA00033066"/>
    </source>
</evidence>
<dbReference type="AlphaFoldDB" id="A0A3Q3G6T1"/>
<dbReference type="PANTHER" id="PTHR31526">
    <property type="entry name" value="SOSS COMPLEX SUBUNIT C"/>
    <property type="match status" value="1"/>
</dbReference>
<dbReference type="InParanoid" id="A0A3Q3G6T1"/>
<keyword evidence="8" id="KW-1185">Reference proteome</keyword>
<evidence type="ECO:0000256" key="1">
    <source>
        <dbReference type="ARBA" id="ARBA00007829"/>
    </source>
</evidence>
<feature type="transmembrane region" description="Helical" evidence="6">
    <location>
        <begin position="81"/>
        <end position="99"/>
    </location>
</feature>
<name>A0A3Q3G6T1_9LABR</name>
<protein>
    <recommendedName>
        <fullName evidence="2">SOSS complex subunit C</fullName>
    </recommendedName>
    <alternativeName>
        <fullName evidence="3">Sensor of single-strand DNA complex subunit C</fullName>
    </alternativeName>
    <alternativeName>
        <fullName evidence="5">Sensor of ssDNA subunit C</fullName>
    </alternativeName>
    <alternativeName>
        <fullName evidence="4">Single-stranded DNA-binding protein-interacting protein 1</fullName>
    </alternativeName>
</protein>
<dbReference type="InterPro" id="IPR031821">
    <property type="entry name" value="SOSSC"/>
</dbReference>
<keyword evidence="6" id="KW-0812">Transmembrane</keyword>
<sequence>MASNPPGQAFPNKARVAILAEIEKEKRRLLQSQTMKTPGASISLSRPNLKEFRDNAEQQHIAAQQKAALQVRLIKKKKKTLQFFFCWHFYLILLTLTILSKLTTFHFVIVGHRTDTRRQETQTEPGDLHYWSDVRIGGCTGTGTPSHCGFGALLKDTWAVLVKVTGTSPATGPIAKCVRTGS</sequence>
<keyword evidence="6" id="KW-0472">Membrane</keyword>
<evidence type="ECO:0000256" key="2">
    <source>
        <dbReference type="ARBA" id="ARBA00014540"/>
    </source>
</evidence>
<accession>A0A3Q3G6T1</accession>
<evidence type="ECO:0000256" key="4">
    <source>
        <dbReference type="ARBA" id="ARBA00031967"/>
    </source>
</evidence>
<dbReference type="Proteomes" id="UP000261660">
    <property type="component" value="Unplaced"/>
</dbReference>
<reference evidence="7" key="1">
    <citation type="submission" date="2025-08" db="UniProtKB">
        <authorList>
            <consortium name="Ensembl"/>
        </authorList>
    </citation>
    <scope>IDENTIFICATION</scope>
</reference>
<dbReference type="STRING" id="56723.ENSLBEP00000028841"/>
<evidence type="ECO:0000313" key="8">
    <source>
        <dbReference type="Proteomes" id="UP000261660"/>
    </source>
</evidence>
<dbReference type="GO" id="GO:0070876">
    <property type="term" value="C:SOSS complex"/>
    <property type="evidence" value="ECO:0007669"/>
    <property type="project" value="InterPro"/>
</dbReference>
<dbReference type="GO" id="GO:0005654">
    <property type="term" value="C:nucleoplasm"/>
    <property type="evidence" value="ECO:0007669"/>
    <property type="project" value="TreeGrafter"/>
</dbReference>
<proteinExistence type="inferred from homology"/>
<dbReference type="Ensembl" id="ENSLBET00000030194.1">
    <property type="protein sequence ID" value="ENSLBEP00000028841.1"/>
    <property type="gene ID" value="ENSLBEG00000021833.1"/>
</dbReference>
<evidence type="ECO:0000256" key="3">
    <source>
        <dbReference type="ARBA" id="ARBA00030383"/>
    </source>
</evidence>
<keyword evidence="6" id="KW-1133">Transmembrane helix</keyword>
<dbReference type="GO" id="GO:0006281">
    <property type="term" value="P:DNA repair"/>
    <property type="evidence" value="ECO:0007669"/>
    <property type="project" value="InterPro"/>
</dbReference>
<dbReference type="GeneTree" id="ENSGT00980000202515"/>
<reference evidence="7" key="2">
    <citation type="submission" date="2025-09" db="UniProtKB">
        <authorList>
            <consortium name="Ensembl"/>
        </authorList>
    </citation>
    <scope>IDENTIFICATION</scope>
</reference>
<organism evidence="7 8">
    <name type="scientific">Labrus bergylta</name>
    <name type="common">ballan wrasse</name>
    <dbReference type="NCBI Taxonomy" id="56723"/>
    <lineage>
        <taxon>Eukaryota</taxon>
        <taxon>Metazoa</taxon>
        <taxon>Chordata</taxon>
        <taxon>Craniata</taxon>
        <taxon>Vertebrata</taxon>
        <taxon>Euteleostomi</taxon>
        <taxon>Actinopterygii</taxon>
        <taxon>Neopterygii</taxon>
        <taxon>Teleostei</taxon>
        <taxon>Neoteleostei</taxon>
        <taxon>Acanthomorphata</taxon>
        <taxon>Eupercaria</taxon>
        <taxon>Labriformes</taxon>
        <taxon>Labridae</taxon>
        <taxon>Labrus</taxon>
    </lineage>
</organism>
<comment type="similarity">
    <text evidence="1">Belongs to the SOSS-C family.</text>
</comment>
<evidence type="ECO:0000256" key="6">
    <source>
        <dbReference type="SAM" id="Phobius"/>
    </source>
</evidence>